<accession>A0A8S5TZZ8</accession>
<name>A0A8S5TZZ8_9CAUD</name>
<organism evidence="1">
    <name type="scientific">Myoviridae sp. ctMne5</name>
    <dbReference type="NCBI Taxonomy" id="2825089"/>
    <lineage>
        <taxon>Viruses</taxon>
        <taxon>Duplodnaviria</taxon>
        <taxon>Heunggongvirae</taxon>
        <taxon>Uroviricota</taxon>
        <taxon>Caudoviricetes</taxon>
    </lineage>
</organism>
<evidence type="ECO:0000313" key="1">
    <source>
        <dbReference type="EMBL" id="DAF87755.1"/>
    </source>
</evidence>
<reference evidence="1" key="1">
    <citation type="journal article" date="2021" name="Proc. Natl. Acad. Sci. U.S.A.">
        <title>A Catalog of Tens of Thousands of Viruses from Human Metagenomes Reveals Hidden Associations with Chronic Diseases.</title>
        <authorList>
            <person name="Tisza M.J."/>
            <person name="Buck C.B."/>
        </authorList>
    </citation>
    <scope>NUCLEOTIDE SEQUENCE</scope>
    <source>
        <strain evidence="1">CtMne5</strain>
    </source>
</reference>
<sequence>MNVGKAAAIFKNIYNEETEVEDKLTAIQDVSGWATHNGITKKEMVEVIRWLIEEYI</sequence>
<protein>
    <submittedName>
        <fullName evidence="1">Uncharacterized protein</fullName>
    </submittedName>
</protein>
<proteinExistence type="predicted"/>
<dbReference type="EMBL" id="BK015967">
    <property type="protein sequence ID" value="DAF87755.1"/>
    <property type="molecule type" value="Genomic_DNA"/>
</dbReference>